<organism evidence="2 3">
    <name type="scientific">Pedobacter agri</name>
    <dbReference type="NCBI Taxonomy" id="454586"/>
    <lineage>
        <taxon>Bacteria</taxon>
        <taxon>Pseudomonadati</taxon>
        <taxon>Bacteroidota</taxon>
        <taxon>Sphingobacteriia</taxon>
        <taxon>Sphingobacteriales</taxon>
        <taxon>Sphingobacteriaceae</taxon>
        <taxon>Pedobacter</taxon>
    </lineage>
</organism>
<dbReference type="PANTHER" id="PTHR41773:SF1">
    <property type="entry name" value="RELA_SPOT DOMAIN-CONTAINING PROTEIN"/>
    <property type="match status" value="1"/>
</dbReference>
<keyword evidence="3" id="KW-1185">Reference proteome</keyword>
<dbReference type="EMBL" id="JAPJUH010000002">
    <property type="protein sequence ID" value="MCX3264505.1"/>
    <property type="molecule type" value="Genomic_DNA"/>
</dbReference>
<dbReference type="InterPro" id="IPR007685">
    <property type="entry name" value="RelA_SpoT"/>
</dbReference>
<sequence>MKSSQEYVNDYISSKHNYDLLGIKIRNIIEENLNLINLKPHGLAYRVKTPESFKKKIKLKNYSDPLNELTDLLGIRIIAYVEDDVTTICNLTRSLFEIDEQRSVNKNEELGEDRVGYKSVHLICKLNNERASLPENEKYRQLAFEIQVRTILQHSWAEIEHDKNYKFSGVLPKEIKRRLMVLSGALELIDREFNQLSKEIDSYANKVKIDTEIGELDTPINSISLEEYLNVKFADLVTEINMEPHFNGADEQILRELKNYGIKTLKDLDNIIPEKFIASMINIYRGLYTNYLGALRDIMIINDIDKYYESSFHYNFTLTPQNFPLFKIFKVDLDRVPIDYISYEEDEDHI</sequence>
<accession>A0A9X3I8Q4</accession>
<dbReference type="InterPro" id="IPR043519">
    <property type="entry name" value="NT_sf"/>
</dbReference>
<evidence type="ECO:0000313" key="2">
    <source>
        <dbReference type="EMBL" id="MCX3264505.1"/>
    </source>
</evidence>
<gene>
    <name evidence="2" type="ORF">OQZ29_07100</name>
</gene>
<reference evidence="2" key="1">
    <citation type="submission" date="2022-11" db="EMBL/GenBank/DDBJ databases">
        <authorList>
            <person name="Graham C."/>
            <person name="Newman J.D."/>
        </authorList>
    </citation>
    <scope>NUCLEOTIDE SEQUENCE</scope>
    <source>
        <strain evidence="2">DSM 19486</strain>
    </source>
</reference>
<protein>
    <recommendedName>
        <fullName evidence="1">RelA/SpoT domain-containing protein</fullName>
    </recommendedName>
</protein>
<dbReference type="SUPFAM" id="SSF81301">
    <property type="entry name" value="Nucleotidyltransferase"/>
    <property type="match status" value="1"/>
</dbReference>
<dbReference type="Proteomes" id="UP001142592">
    <property type="component" value="Unassembled WGS sequence"/>
</dbReference>
<proteinExistence type="predicted"/>
<dbReference type="SMART" id="SM00954">
    <property type="entry name" value="RelA_SpoT"/>
    <property type="match status" value="1"/>
</dbReference>
<comment type="caution">
    <text evidence="2">The sequence shown here is derived from an EMBL/GenBank/DDBJ whole genome shotgun (WGS) entry which is preliminary data.</text>
</comment>
<evidence type="ECO:0000313" key="3">
    <source>
        <dbReference type="Proteomes" id="UP001142592"/>
    </source>
</evidence>
<dbReference type="RefSeq" id="WP_010602116.1">
    <property type="nucleotide sequence ID" value="NZ_JAPJUH010000002.1"/>
</dbReference>
<dbReference type="GO" id="GO:0015969">
    <property type="term" value="P:guanosine tetraphosphate metabolic process"/>
    <property type="evidence" value="ECO:0007669"/>
    <property type="project" value="InterPro"/>
</dbReference>
<dbReference type="Gene3D" id="1.10.287.860">
    <property type="entry name" value="Nucleotidyltransferase"/>
    <property type="match status" value="1"/>
</dbReference>
<feature type="domain" description="RelA/SpoT" evidence="1">
    <location>
        <begin position="45"/>
        <end position="171"/>
    </location>
</feature>
<dbReference type="PANTHER" id="PTHR41773">
    <property type="entry name" value="GTP PYROPHOSPHATASE-RELATED"/>
    <property type="match status" value="1"/>
</dbReference>
<dbReference type="Pfam" id="PF04607">
    <property type="entry name" value="RelA_SpoT"/>
    <property type="match status" value="1"/>
</dbReference>
<dbReference type="CDD" id="cd05399">
    <property type="entry name" value="NT_Rel-Spo_like"/>
    <property type="match status" value="1"/>
</dbReference>
<dbReference type="Gene3D" id="3.30.460.10">
    <property type="entry name" value="Beta Polymerase, domain 2"/>
    <property type="match status" value="1"/>
</dbReference>
<name>A0A9X3I8Q4_9SPHI</name>
<evidence type="ECO:0000259" key="1">
    <source>
        <dbReference type="SMART" id="SM00954"/>
    </source>
</evidence>
<dbReference type="AlphaFoldDB" id="A0A9X3I8Q4"/>